<dbReference type="PANTHER" id="PTHR21666:SF270">
    <property type="entry name" value="MUREIN HYDROLASE ACTIVATOR ENVC"/>
    <property type="match status" value="1"/>
</dbReference>
<dbReference type="Pfam" id="PF01551">
    <property type="entry name" value="Peptidase_M23"/>
    <property type="match status" value="1"/>
</dbReference>
<dbReference type="PANTHER" id="PTHR21666">
    <property type="entry name" value="PEPTIDASE-RELATED"/>
    <property type="match status" value="1"/>
</dbReference>
<evidence type="ECO:0000313" key="6">
    <source>
        <dbReference type="Proteomes" id="UP000279029"/>
    </source>
</evidence>
<dbReference type="SUPFAM" id="SSF51261">
    <property type="entry name" value="Duplicated hybrid motif"/>
    <property type="match status" value="1"/>
</dbReference>
<dbReference type="CDD" id="cd12797">
    <property type="entry name" value="M23_peptidase"/>
    <property type="match status" value="1"/>
</dbReference>
<evidence type="ECO:0000259" key="4">
    <source>
        <dbReference type="Pfam" id="PF24568"/>
    </source>
</evidence>
<dbReference type="RefSeq" id="WP_125136323.1">
    <property type="nucleotide sequence ID" value="NZ_LR130778.1"/>
</dbReference>
<feature type="domain" description="Peptidoglycan hydrolase PcsB coiled-coil" evidence="4">
    <location>
        <begin position="111"/>
        <end position="169"/>
    </location>
</feature>
<dbReference type="GO" id="GO:0004222">
    <property type="term" value="F:metalloendopeptidase activity"/>
    <property type="evidence" value="ECO:0007669"/>
    <property type="project" value="TreeGrafter"/>
</dbReference>
<feature type="coiled-coil region" evidence="2">
    <location>
        <begin position="19"/>
        <end position="109"/>
    </location>
</feature>
<evidence type="ECO:0000313" key="5">
    <source>
        <dbReference type="EMBL" id="VDN46901.1"/>
    </source>
</evidence>
<dbReference type="InterPro" id="IPR016047">
    <property type="entry name" value="M23ase_b-sheet_dom"/>
</dbReference>
<feature type="coiled-coil region" evidence="2">
    <location>
        <begin position="159"/>
        <end position="239"/>
    </location>
</feature>
<dbReference type="Gene3D" id="6.10.250.3150">
    <property type="match status" value="1"/>
</dbReference>
<keyword evidence="6" id="KW-1185">Reference proteome</keyword>
<reference evidence="5 6" key="1">
    <citation type="submission" date="2018-09" db="EMBL/GenBank/DDBJ databases">
        <authorList>
            <person name="Postec A."/>
        </authorList>
    </citation>
    <scope>NUCLEOTIDE SEQUENCE [LARGE SCALE GENOMIC DNA]</scope>
    <source>
        <strain evidence="5">70B-A</strain>
    </source>
</reference>
<keyword evidence="1" id="KW-0732">Signal</keyword>
<dbReference type="InterPro" id="IPR057309">
    <property type="entry name" value="PcsB_CC"/>
</dbReference>
<dbReference type="InterPro" id="IPR050570">
    <property type="entry name" value="Cell_wall_metabolism_enzyme"/>
</dbReference>
<evidence type="ECO:0000256" key="1">
    <source>
        <dbReference type="ARBA" id="ARBA00022729"/>
    </source>
</evidence>
<name>A0A3P7PUM2_9FIRM</name>
<accession>A0A3P7PUM2</accession>
<dbReference type="EMBL" id="LR130778">
    <property type="protein sequence ID" value="VDN46901.1"/>
    <property type="molecule type" value="Genomic_DNA"/>
</dbReference>
<gene>
    <name evidence="5" type="ORF">PATL70BA_1027</name>
</gene>
<keyword evidence="2" id="KW-0175">Coiled coil</keyword>
<dbReference type="Proteomes" id="UP000279029">
    <property type="component" value="Chromosome"/>
</dbReference>
<dbReference type="AlphaFoldDB" id="A0A3P7PUM2"/>
<dbReference type="OrthoDB" id="9809488at2"/>
<proteinExistence type="predicted"/>
<dbReference type="Pfam" id="PF24568">
    <property type="entry name" value="CC_PcsB"/>
    <property type="match status" value="1"/>
</dbReference>
<dbReference type="KEGG" id="cbar:PATL70BA_1027"/>
<organism evidence="5 6">
    <name type="scientific">Petrocella atlantisensis</name>
    <dbReference type="NCBI Taxonomy" id="2173034"/>
    <lineage>
        <taxon>Bacteria</taxon>
        <taxon>Bacillati</taxon>
        <taxon>Bacillota</taxon>
        <taxon>Clostridia</taxon>
        <taxon>Lachnospirales</taxon>
        <taxon>Vallitaleaceae</taxon>
        <taxon>Petrocella</taxon>
    </lineage>
</organism>
<evidence type="ECO:0000256" key="2">
    <source>
        <dbReference type="SAM" id="Coils"/>
    </source>
</evidence>
<protein>
    <submittedName>
        <fullName evidence="5">Uncharacterized protein</fullName>
    </submittedName>
</protein>
<evidence type="ECO:0000259" key="3">
    <source>
        <dbReference type="Pfam" id="PF01551"/>
    </source>
</evidence>
<feature type="domain" description="M23ase beta-sheet core" evidence="3">
    <location>
        <begin position="276"/>
        <end position="370"/>
    </location>
</feature>
<dbReference type="Gene3D" id="2.70.70.10">
    <property type="entry name" value="Glucose Permease (Domain IIA)"/>
    <property type="match status" value="1"/>
</dbReference>
<dbReference type="InterPro" id="IPR011055">
    <property type="entry name" value="Dup_hybrid_motif"/>
</dbReference>
<sequence>MKKRFLVLALLIMSLILGTNIYGSKMEELEKKKENIEKEFEAVQKNLASTKAELKVALQSIEKIEVDILDTEFRLNDLNRQIEAKHVEIENTLVELNNIKMEKDTLNLQAQDRIRVMYEYGNSGYLEVLFASKDMVDFFNRLEYINRLLEFDNKLFKNLEDIETSIREKEAKLKAEEVQLSHISAETNLKKIQLEDKILTKNQEVANYSEDQKVYENMMVELEKAEKAVDSEIKELIRRSTLIYKGGKMEWPVSGWYRISSPFGPRVHPIFKTTRLHNGIDIPASGGVSVTAAEKGVVILAKYSSSYGNYIIIDHGSGYATLYAHNSKLLVTTGQAVTRGEKIAEIGSTGWSTGNHLHFGIQINGEWVDPMLYVK</sequence>